<evidence type="ECO:0000256" key="1">
    <source>
        <dbReference type="ARBA" id="ARBA00006432"/>
    </source>
</evidence>
<keyword evidence="2" id="KW-0436">Ligase</keyword>
<accession>A0A9P5L7W0</accession>
<keyword evidence="8" id="KW-1185">Reference proteome</keyword>
<dbReference type="Gene3D" id="3.40.50.12780">
    <property type="entry name" value="N-terminal domain of ligase-like"/>
    <property type="match status" value="1"/>
</dbReference>
<sequence>MSGPPSRIRSILNHLRPHPQAPPNFHTLSPTLFLERAASIEPNAEAIFHITVNGAVLRRSYAEFADRARGLAYYLLKHGYRRVGILAPNTPAFLESIYGIVAAGGVVVPVNYRLKQDDIDYILDFAEVDCIVVDNEFVGLLDQFREKHASVPFIVDLDTDATEGQLSGPFDEAVLEGLNHDRDMGSQGWAGLHSQARSEDDMLAIPFTSGTTSRPKGCVYTHRGAYLAAMANIIESGLNNGRCKYLWTLPMFHAMGWTFPWSIVAVRGVNVCLRKIEYPLIWKLLKEEGITHFNAAPTVNTLLVAAKEAEKLPNKVMVTVAASPPSGHLFEQMTNLNLIPVHVYGMTETYGPITKCYTLPEWDDLPSQEKYAKMARQGHGFITSLPIRIIKPEQPQGVLIDVAKDGKEIGEIVFLGNICAQEYYKDPAATRELFAGGVLHSGDLAVWHPDGSAQILDRAKDIIISGGENISSVALESMLVQHPDILEAGVVAVPDSHWGERPKAYVTIKEGKTVVGSEVIAWAKHQSDISKFMVPREVEVVDDLPKTSTGKIRKNVLREWAKHGRK</sequence>
<dbReference type="FunFam" id="3.30.300.30:FF:000008">
    <property type="entry name" value="2,3-dihydroxybenzoate-AMP ligase"/>
    <property type="match status" value="1"/>
</dbReference>
<evidence type="ECO:0000256" key="4">
    <source>
        <dbReference type="ARBA" id="ARBA00023098"/>
    </source>
</evidence>
<dbReference type="GO" id="GO:0006631">
    <property type="term" value="P:fatty acid metabolic process"/>
    <property type="evidence" value="ECO:0007669"/>
    <property type="project" value="UniProtKB-KW"/>
</dbReference>
<gene>
    <name evidence="7" type="ORF">G7Z17_g9718</name>
</gene>
<dbReference type="PANTHER" id="PTHR43859">
    <property type="entry name" value="ACYL-ACTIVATING ENZYME"/>
    <property type="match status" value="1"/>
</dbReference>
<dbReference type="InterPro" id="IPR025110">
    <property type="entry name" value="AMP-bd_C"/>
</dbReference>
<proteinExistence type="inferred from homology"/>
<dbReference type="InterPro" id="IPR045851">
    <property type="entry name" value="AMP-bd_C_sf"/>
</dbReference>
<feature type="domain" description="AMP-dependent synthetase/ligase" evidence="5">
    <location>
        <begin position="35"/>
        <end position="424"/>
    </location>
</feature>
<evidence type="ECO:0000256" key="3">
    <source>
        <dbReference type="ARBA" id="ARBA00022832"/>
    </source>
</evidence>
<dbReference type="PROSITE" id="PS00455">
    <property type="entry name" value="AMP_BINDING"/>
    <property type="match status" value="1"/>
</dbReference>
<evidence type="ECO:0000313" key="7">
    <source>
        <dbReference type="EMBL" id="KAF7544740.1"/>
    </source>
</evidence>
<reference evidence="7" key="1">
    <citation type="submission" date="2020-03" db="EMBL/GenBank/DDBJ databases">
        <title>Draft Genome Sequence of Cylindrodendrum hubeiense.</title>
        <authorList>
            <person name="Buettner E."/>
            <person name="Kellner H."/>
        </authorList>
    </citation>
    <scope>NUCLEOTIDE SEQUENCE</scope>
    <source>
        <strain evidence="7">IHI 201604</strain>
    </source>
</reference>
<keyword evidence="3" id="KW-0276">Fatty acid metabolism</keyword>
<evidence type="ECO:0000313" key="8">
    <source>
        <dbReference type="Proteomes" id="UP000722485"/>
    </source>
</evidence>
<evidence type="ECO:0000256" key="2">
    <source>
        <dbReference type="ARBA" id="ARBA00022598"/>
    </source>
</evidence>
<dbReference type="InterPro" id="IPR042099">
    <property type="entry name" value="ANL_N_sf"/>
</dbReference>
<dbReference type="Gene3D" id="3.30.300.30">
    <property type="match status" value="1"/>
</dbReference>
<protein>
    <submittedName>
        <fullName evidence="7">Uncharacterized protein</fullName>
    </submittedName>
</protein>
<keyword evidence="4" id="KW-0443">Lipid metabolism</keyword>
<name>A0A9P5L7W0_9HYPO</name>
<dbReference type="EMBL" id="JAANBB010000288">
    <property type="protein sequence ID" value="KAF7544740.1"/>
    <property type="molecule type" value="Genomic_DNA"/>
</dbReference>
<comment type="similarity">
    <text evidence="1">Belongs to the ATP-dependent AMP-binding enzyme family.</text>
</comment>
<dbReference type="Proteomes" id="UP000722485">
    <property type="component" value="Unassembled WGS sequence"/>
</dbReference>
<dbReference type="Pfam" id="PF00501">
    <property type="entry name" value="AMP-binding"/>
    <property type="match status" value="1"/>
</dbReference>
<dbReference type="InterPro" id="IPR020845">
    <property type="entry name" value="AMP-binding_CS"/>
</dbReference>
<dbReference type="PANTHER" id="PTHR43859:SF4">
    <property type="entry name" value="BUTANOATE--COA LIGASE AAE1-RELATED"/>
    <property type="match status" value="1"/>
</dbReference>
<feature type="domain" description="AMP-binding enzyme C-terminal" evidence="6">
    <location>
        <begin position="475"/>
        <end position="551"/>
    </location>
</feature>
<dbReference type="Pfam" id="PF13193">
    <property type="entry name" value="AMP-binding_C"/>
    <property type="match status" value="1"/>
</dbReference>
<dbReference type="AlphaFoldDB" id="A0A9P5L7W0"/>
<evidence type="ECO:0000259" key="5">
    <source>
        <dbReference type="Pfam" id="PF00501"/>
    </source>
</evidence>
<dbReference type="OrthoDB" id="1882297at2759"/>
<comment type="caution">
    <text evidence="7">The sequence shown here is derived from an EMBL/GenBank/DDBJ whole genome shotgun (WGS) entry which is preliminary data.</text>
</comment>
<dbReference type="InterPro" id="IPR000873">
    <property type="entry name" value="AMP-dep_synth/lig_dom"/>
</dbReference>
<dbReference type="SUPFAM" id="SSF56801">
    <property type="entry name" value="Acetyl-CoA synthetase-like"/>
    <property type="match status" value="1"/>
</dbReference>
<organism evidence="7 8">
    <name type="scientific">Cylindrodendrum hubeiense</name>
    <dbReference type="NCBI Taxonomy" id="595255"/>
    <lineage>
        <taxon>Eukaryota</taxon>
        <taxon>Fungi</taxon>
        <taxon>Dikarya</taxon>
        <taxon>Ascomycota</taxon>
        <taxon>Pezizomycotina</taxon>
        <taxon>Sordariomycetes</taxon>
        <taxon>Hypocreomycetidae</taxon>
        <taxon>Hypocreales</taxon>
        <taxon>Nectriaceae</taxon>
        <taxon>Cylindrodendrum</taxon>
    </lineage>
</organism>
<dbReference type="GO" id="GO:0016874">
    <property type="term" value="F:ligase activity"/>
    <property type="evidence" value="ECO:0007669"/>
    <property type="project" value="UniProtKB-KW"/>
</dbReference>
<evidence type="ECO:0000259" key="6">
    <source>
        <dbReference type="Pfam" id="PF13193"/>
    </source>
</evidence>